<reference evidence="3" key="1">
    <citation type="submission" date="2013-02" db="EMBL/GenBank/DDBJ databases">
        <authorList>
            <consortium name="The Broad Institute Genome Sequencing Platform"/>
            <person name="Cuomo C."/>
            <person name="Becnel J."/>
            <person name="Sanscrainte N."/>
            <person name="Walker B."/>
            <person name="Young S.K."/>
            <person name="Zeng Q."/>
            <person name="Gargeya S."/>
            <person name="Fitzgerald M."/>
            <person name="Haas B."/>
            <person name="Abouelleil A."/>
            <person name="Alvarado L."/>
            <person name="Arachchi H.M."/>
            <person name="Berlin A.M."/>
            <person name="Chapman S.B."/>
            <person name="Dewar J."/>
            <person name="Goldberg J."/>
            <person name="Griggs A."/>
            <person name="Gujja S."/>
            <person name="Hansen M."/>
            <person name="Howarth C."/>
            <person name="Imamovic A."/>
            <person name="Larimer J."/>
            <person name="McCowan C."/>
            <person name="Murphy C."/>
            <person name="Neiman D."/>
            <person name="Pearson M."/>
            <person name="Priest M."/>
            <person name="Roberts A."/>
            <person name="Saif S."/>
            <person name="Shea T."/>
            <person name="Sisk P."/>
            <person name="Sykes S."/>
            <person name="Wortman J."/>
            <person name="Nusbaum C."/>
            <person name="Birren B."/>
        </authorList>
    </citation>
    <scope>NUCLEOTIDE SEQUENCE [LARGE SCALE GENOMIC DNA]</scope>
    <source>
        <strain evidence="3">PRA339</strain>
    </source>
</reference>
<feature type="transmembrane region" description="Helical" evidence="1">
    <location>
        <begin position="133"/>
        <end position="160"/>
    </location>
</feature>
<dbReference type="HOGENOM" id="CLU_1199542_0_0_1"/>
<dbReference type="Proteomes" id="UP000030655">
    <property type="component" value="Unassembled WGS sequence"/>
</dbReference>
<dbReference type="InterPro" id="IPR031502">
    <property type="entry name" value="Zf_ribonucleo"/>
</dbReference>
<proteinExistence type="predicted"/>
<feature type="transmembrane region" description="Helical" evidence="1">
    <location>
        <begin position="105"/>
        <end position="127"/>
    </location>
</feature>
<gene>
    <name evidence="2" type="ORF">H312_01830</name>
</gene>
<evidence type="ECO:0000313" key="2">
    <source>
        <dbReference type="EMBL" id="KCZ80772.1"/>
    </source>
</evidence>
<dbReference type="Pfam" id="PF17026">
    <property type="entry name" value="zf-RRPl_C4"/>
    <property type="match status" value="1"/>
</dbReference>
<keyword evidence="1" id="KW-0812">Transmembrane</keyword>
<keyword evidence="1" id="KW-0472">Membrane</keyword>
<evidence type="ECO:0000256" key="1">
    <source>
        <dbReference type="SAM" id="Phobius"/>
    </source>
</evidence>
<organism evidence="2 3">
    <name type="scientific">Anncaliia algerae PRA339</name>
    <dbReference type="NCBI Taxonomy" id="1288291"/>
    <lineage>
        <taxon>Eukaryota</taxon>
        <taxon>Fungi</taxon>
        <taxon>Fungi incertae sedis</taxon>
        <taxon>Microsporidia</taxon>
        <taxon>Tubulinosematoidea</taxon>
        <taxon>Tubulinosematidae</taxon>
        <taxon>Anncaliia</taxon>
    </lineage>
</organism>
<dbReference type="OrthoDB" id="2200505at2759"/>
<protein>
    <submittedName>
        <fullName evidence="2">Uncharacterized protein</fullName>
    </submittedName>
</protein>
<keyword evidence="3" id="KW-1185">Reference proteome</keyword>
<evidence type="ECO:0000313" key="3">
    <source>
        <dbReference type="Proteomes" id="UP000030655"/>
    </source>
</evidence>
<dbReference type="VEuPathDB" id="MicrosporidiaDB:H312_01830"/>
<name>A0A059F0Y4_9MICR</name>
<keyword evidence="1" id="KW-1133">Transmembrane helix</keyword>
<dbReference type="EMBL" id="KK365163">
    <property type="protein sequence ID" value="KCZ80772.1"/>
    <property type="molecule type" value="Genomic_DNA"/>
</dbReference>
<sequence length="231" mass="28107">MTASCEFCYRTNTIKLNNKIYCNHCEIYISSDKTPYILNLKSSDIPLCNKCNKKKNTKIHCMDYKDYLKKLPFCKSCLEDKKLDFKYNFFKHTLFYRRVKPLIKFYYFFIPIYFRNKIINILFLLWLVRYIAYWRIMIFLIPNYFLGNNLICLILFCIYAHRLKGTYYEMPIYFDNFDLTNEFDKLRISQNYFQLKTDSKMHNVTIVKNKNISTEMKVDKGVEDKLDNLKL</sequence>
<dbReference type="AlphaFoldDB" id="A0A059F0Y4"/>
<accession>A0A059F0Y4</accession>
<reference evidence="2 3" key="2">
    <citation type="submission" date="2014-03" db="EMBL/GenBank/DDBJ databases">
        <title>The Genome Sequence of Anncaliia algerae insect isolate PRA339.</title>
        <authorList>
            <consortium name="The Broad Institute Genome Sequencing Platform"/>
            <consortium name="The Broad Institute Genome Sequencing Center for Infectious Disease"/>
            <person name="Cuomo C."/>
            <person name="Becnel J."/>
            <person name="Sanscrainte N."/>
            <person name="Walker B."/>
            <person name="Young S.K."/>
            <person name="Zeng Q."/>
            <person name="Gargeya S."/>
            <person name="Fitzgerald M."/>
            <person name="Haas B."/>
            <person name="Abouelleil A."/>
            <person name="Alvarado L."/>
            <person name="Arachchi H.M."/>
            <person name="Berlin A.M."/>
            <person name="Chapman S.B."/>
            <person name="Dewar J."/>
            <person name="Goldberg J."/>
            <person name="Griggs A."/>
            <person name="Gujja S."/>
            <person name="Hansen M."/>
            <person name="Howarth C."/>
            <person name="Imamovic A."/>
            <person name="Larimer J."/>
            <person name="McCowan C."/>
            <person name="Murphy C."/>
            <person name="Neiman D."/>
            <person name="Pearson M."/>
            <person name="Priest M."/>
            <person name="Roberts A."/>
            <person name="Saif S."/>
            <person name="Shea T."/>
            <person name="Sisk P."/>
            <person name="Sykes S."/>
            <person name="Wortman J."/>
            <person name="Nusbaum C."/>
            <person name="Birren B."/>
        </authorList>
    </citation>
    <scope>NUCLEOTIDE SEQUENCE [LARGE SCALE GENOMIC DNA]</scope>
    <source>
        <strain evidence="2 3">PRA339</strain>
    </source>
</reference>